<feature type="signal peptide" evidence="2">
    <location>
        <begin position="1"/>
        <end position="18"/>
    </location>
</feature>
<evidence type="ECO:0000313" key="4">
    <source>
        <dbReference type="EMBL" id="SFC61329.1"/>
    </source>
</evidence>
<keyword evidence="1" id="KW-0998">Cell outer membrane</keyword>
<dbReference type="InterPro" id="IPR008969">
    <property type="entry name" value="CarboxyPept-like_regulatory"/>
</dbReference>
<proteinExistence type="inferred from homology"/>
<dbReference type="EMBL" id="FOLL01000016">
    <property type="protein sequence ID" value="SFC61329.1"/>
    <property type="molecule type" value="Genomic_DNA"/>
</dbReference>
<protein>
    <submittedName>
        <fullName evidence="4">TonB-linked outer membrane protein, SusC/RagA family</fullName>
    </submittedName>
</protein>
<dbReference type="InterPro" id="IPR037066">
    <property type="entry name" value="Plug_dom_sf"/>
</dbReference>
<dbReference type="FunFam" id="2.170.130.10:FF:000003">
    <property type="entry name" value="SusC/RagA family TonB-linked outer membrane protein"/>
    <property type="match status" value="1"/>
</dbReference>
<dbReference type="InterPro" id="IPR039426">
    <property type="entry name" value="TonB-dep_rcpt-like"/>
</dbReference>
<evidence type="ECO:0000256" key="1">
    <source>
        <dbReference type="PROSITE-ProRule" id="PRU01360"/>
    </source>
</evidence>
<keyword evidence="1" id="KW-1134">Transmembrane beta strand</keyword>
<dbReference type="Pfam" id="PF07715">
    <property type="entry name" value="Plug"/>
    <property type="match status" value="1"/>
</dbReference>
<feature type="domain" description="TonB-dependent receptor plug" evidence="3">
    <location>
        <begin position="112"/>
        <end position="220"/>
    </location>
</feature>
<keyword evidence="1" id="KW-0812">Transmembrane</keyword>
<dbReference type="Proteomes" id="UP000199577">
    <property type="component" value="Unassembled WGS sequence"/>
</dbReference>
<reference evidence="4 5" key="1">
    <citation type="submission" date="2016-10" db="EMBL/GenBank/DDBJ databases">
        <authorList>
            <person name="de Groot N.N."/>
        </authorList>
    </citation>
    <scope>NUCLEOTIDE SEQUENCE [LARGE SCALE GENOMIC DNA]</scope>
    <source>
        <strain evidence="4 5">DSM 22900</strain>
    </source>
</reference>
<sequence>MRIIGILFLLLFHGVCMAQTKRVSGVVKDAAAGTVLGGVSLTVQGKAGTVQTDANGEFSVEAAVGDTLIFSFVGKLPVHEAVGARNVLEILMYDDESQLDEVTVVAFGTQKKTSVVGSITTVKASDLRIPSANLTSSFAGRIPGMISFQTTGEPGADNAQFFIRGVTTFGYQTSPLILIDGFEASTDALARLRPDDIESFSILKDASATVLYGARGANGIIMVTTKSGREGPVQVFARVDYNLSMPVQMTKLVDGIEYMRLYNEARTTRDPVLGPFYSEQKIQSTMRGVDPMLYPNVDWQETLFNNSTNNYRSNVSLSGGGQVANYYVSAGWEKETGLLKVDQRNNFNNNIDINRAFIRSNVIFKLTPTTTLDTRIQGQFERYTGPYVSATDIFNEVMYSNPVDFPAVYQPDAANQFVKHTLFGNAWVQGALKPNPYATMVRGYEDRNDSRLTTQATLMQDLKFITEGLKFQGRISANIWSRYSSRRTYNPFFYSLESYNQVTGDYTLYALNPNTGSAFLGDVIPGRNADGHYYFEARFNWDRMFGKHTVGLMTVGMMEEKLLTDGNSTSIYETLPERNMGNSGRFTYDFDNRYFLEFAYGYNGSEKFDGSKRYGFFPSIGGGWMVSNESFFEPLSNLFSTLKLRATWGLVGNDAIASRAGRFFYLSDIGLTGGTNTTTNGYRWGTNFMNAYSGYYINRYANSDITWEVSEKINLGLEFGLFNEALQIQGDFFRDIRSNIYMVRQNFPATAGLEASISGNVGKAASQGFDGSISYQHFFNNEFWLNGRANFTYATNEYLELDERDYPDRYLSQLGHNINQQWGLVAERLFVDEAEIANSPLQDFGEYMAGDIKYKDINGDGIINANDRVPLGFPTVPEVQYGFGLSAGIKRFDFSFFFQGNSRVSFFINPGVGGGGEGDEGIAPFVLRRNALAVVARDYWTETNPNVHAFWPRLSTDPITNNLQQSSWWLRDGSFMRLKQVEIGYSPKGLKRIGLGEGTRIYLIAENPLVFSRFKLWDPEMGRRGLRYPPNKRFNIGMQVSL</sequence>
<gene>
    <name evidence="4" type="ORF">SAMN05421747_11658</name>
</gene>
<keyword evidence="5" id="KW-1185">Reference proteome</keyword>
<dbReference type="NCBIfam" id="TIGR04056">
    <property type="entry name" value="OMP_RagA_SusC"/>
    <property type="match status" value="1"/>
</dbReference>
<dbReference type="InterPro" id="IPR023996">
    <property type="entry name" value="TonB-dep_OMP_SusC/RagA"/>
</dbReference>
<dbReference type="SUPFAM" id="SSF49464">
    <property type="entry name" value="Carboxypeptidase regulatory domain-like"/>
    <property type="match status" value="1"/>
</dbReference>
<comment type="similarity">
    <text evidence="1">Belongs to the TonB-dependent receptor family.</text>
</comment>
<keyword evidence="1" id="KW-0472">Membrane</keyword>
<dbReference type="STRING" id="623281.SAMN05421747_11658"/>
<keyword evidence="2" id="KW-0732">Signal</keyword>
<dbReference type="SUPFAM" id="SSF56935">
    <property type="entry name" value="Porins"/>
    <property type="match status" value="1"/>
</dbReference>
<name>A0A1I1KKM3_9SPHI</name>
<dbReference type="InterPro" id="IPR023997">
    <property type="entry name" value="TonB-dep_OMP_SusC/RagA_CS"/>
</dbReference>
<evidence type="ECO:0000313" key="5">
    <source>
        <dbReference type="Proteomes" id="UP000199577"/>
    </source>
</evidence>
<feature type="chain" id="PRO_5011767102" evidence="2">
    <location>
        <begin position="19"/>
        <end position="1042"/>
    </location>
</feature>
<evidence type="ECO:0000259" key="3">
    <source>
        <dbReference type="Pfam" id="PF07715"/>
    </source>
</evidence>
<accession>A0A1I1KKM3</accession>
<dbReference type="Gene3D" id="2.170.130.10">
    <property type="entry name" value="TonB-dependent receptor, plug domain"/>
    <property type="match status" value="1"/>
</dbReference>
<dbReference type="InterPro" id="IPR012910">
    <property type="entry name" value="Plug_dom"/>
</dbReference>
<keyword evidence="1" id="KW-0813">Transport</keyword>
<dbReference type="AlphaFoldDB" id="A0A1I1KKM3"/>
<comment type="subcellular location">
    <subcellularLocation>
        <location evidence="1">Cell outer membrane</location>
        <topology evidence="1">Multi-pass membrane protein</topology>
    </subcellularLocation>
</comment>
<dbReference type="Pfam" id="PF13715">
    <property type="entry name" value="CarbopepD_reg_2"/>
    <property type="match status" value="1"/>
</dbReference>
<dbReference type="OrthoDB" id="603589at2"/>
<dbReference type="PROSITE" id="PS52016">
    <property type="entry name" value="TONB_DEPENDENT_REC_3"/>
    <property type="match status" value="1"/>
</dbReference>
<dbReference type="NCBIfam" id="TIGR04057">
    <property type="entry name" value="SusC_RagA_signa"/>
    <property type="match status" value="1"/>
</dbReference>
<dbReference type="GO" id="GO:0009279">
    <property type="term" value="C:cell outer membrane"/>
    <property type="evidence" value="ECO:0007669"/>
    <property type="project" value="UniProtKB-SubCell"/>
</dbReference>
<evidence type="ECO:0000256" key="2">
    <source>
        <dbReference type="SAM" id="SignalP"/>
    </source>
</evidence>
<organism evidence="4 5">
    <name type="scientific">Parapedobacter composti</name>
    <dbReference type="NCBI Taxonomy" id="623281"/>
    <lineage>
        <taxon>Bacteria</taxon>
        <taxon>Pseudomonadati</taxon>
        <taxon>Bacteroidota</taxon>
        <taxon>Sphingobacteriia</taxon>
        <taxon>Sphingobacteriales</taxon>
        <taxon>Sphingobacteriaceae</taxon>
        <taxon>Parapedobacter</taxon>
    </lineage>
</organism>